<dbReference type="Pfam" id="PF00535">
    <property type="entry name" value="Glycos_transf_2"/>
    <property type="match status" value="1"/>
</dbReference>
<dbReference type="STRING" id="405671.SAMN05421827_103312"/>
<dbReference type="Proteomes" id="UP000199643">
    <property type="component" value="Unassembled WGS sequence"/>
</dbReference>
<keyword evidence="3" id="KW-0808">Transferase</keyword>
<feature type="transmembrane region" description="Helical" evidence="1">
    <location>
        <begin position="265"/>
        <end position="289"/>
    </location>
</feature>
<dbReference type="EMBL" id="FNCH01000003">
    <property type="protein sequence ID" value="SDG12629.1"/>
    <property type="molecule type" value="Genomic_DNA"/>
</dbReference>
<dbReference type="InterPro" id="IPR050834">
    <property type="entry name" value="Glycosyltransf_2"/>
</dbReference>
<keyword evidence="4" id="KW-1185">Reference proteome</keyword>
<evidence type="ECO:0000313" key="4">
    <source>
        <dbReference type="Proteomes" id="UP000199643"/>
    </source>
</evidence>
<dbReference type="OrthoDB" id="1016922at2"/>
<dbReference type="InterPro" id="IPR001173">
    <property type="entry name" value="Glyco_trans_2-like"/>
</dbReference>
<accession>A0A1G7RQZ6</accession>
<dbReference type="RefSeq" id="WP_090497960.1">
    <property type="nucleotide sequence ID" value="NZ_FNCH01000003.1"/>
</dbReference>
<keyword evidence="1" id="KW-1133">Transmembrane helix</keyword>
<keyword evidence="1" id="KW-0812">Transmembrane</keyword>
<keyword evidence="1" id="KW-0472">Membrane</keyword>
<proteinExistence type="predicted"/>
<protein>
    <submittedName>
        <fullName evidence="3">Glycosyl transferase family 2</fullName>
    </submittedName>
</protein>
<evidence type="ECO:0000259" key="2">
    <source>
        <dbReference type="Pfam" id="PF00535"/>
    </source>
</evidence>
<dbReference type="PANTHER" id="PTHR43685:SF2">
    <property type="entry name" value="GLYCOSYLTRANSFERASE 2-LIKE DOMAIN-CONTAINING PROTEIN"/>
    <property type="match status" value="1"/>
</dbReference>
<evidence type="ECO:0000313" key="3">
    <source>
        <dbReference type="EMBL" id="SDG12629.1"/>
    </source>
</evidence>
<reference evidence="4" key="1">
    <citation type="submission" date="2016-10" db="EMBL/GenBank/DDBJ databases">
        <authorList>
            <person name="Varghese N."/>
            <person name="Submissions S."/>
        </authorList>
    </citation>
    <scope>NUCLEOTIDE SEQUENCE [LARGE SCALE GENOMIC DNA]</scope>
    <source>
        <strain evidence="4">DSM 17933</strain>
    </source>
</reference>
<name>A0A1G7RQZ6_9SPHI</name>
<sequence>MQISLVSTVFNESSRLEKTIADLEAQTVKPSEIIITDAGSSDGTYEKLLEWRDTSNIPIIVLQKHRCNVAEGRNLAIRTAKYDIIASTDFGCRFTNKWLESITKPLSNPEIMVVGGSFSVIEADQNSLAAKAAYVNNNGYNINVKATNFIPSSRSIAYRREVFDKVGGYCEWLTLAGDDFIFGLEMKALGYQIFMVDEANVFWGRHVLPIGFLKEAGRYGLGEGEAKSNISMLFKHLISLSFQVLFIVLLIFNITFYILNRDVNISAIIINLILAIGFKSYISTLLNWLRFRSEKYNFKVLIFAFYQQQMIKYYYIKSYLKGYFNTSERVVDNSTKLKKRLNGSVSS</sequence>
<gene>
    <name evidence="3" type="ORF">SAMN05421827_103312</name>
</gene>
<feature type="transmembrane region" description="Helical" evidence="1">
    <location>
        <begin position="237"/>
        <end position="259"/>
    </location>
</feature>
<dbReference type="InterPro" id="IPR029044">
    <property type="entry name" value="Nucleotide-diphossugar_trans"/>
</dbReference>
<dbReference type="AlphaFoldDB" id="A0A1G7RQZ6"/>
<feature type="domain" description="Glycosyltransferase 2-like" evidence="2">
    <location>
        <begin position="4"/>
        <end position="166"/>
    </location>
</feature>
<dbReference type="Gene3D" id="3.90.550.10">
    <property type="entry name" value="Spore Coat Polysaccharide Biosynthesis Protein SpsA, Chain A"/>
    <property type="match status" value="1"/>
</dbReference>
<dbReference type="PANTHER" id="PTHR43685">
    <property type="entry name" value="GLYCOSYLTRANSFERASE"/>
    <property type="match status" value="1"/>
</dbReference>
<organism evidence="3 4">
    <name type="scientific">Pedobacter terrae</name>
    <dbReference type="NCBI Taxonomy" id="405671"/>
    <lineage>
        <taxon>Bacteria</taxon>
        <taxon>Pseudomonadati</taxon>
        <taxon>Bacteroidota</taxon>
        <taxon>Sphingobacteriia</taxon>
        <taxon>Sphingobacteriales</taxon>
        <taxon>Sphingobacteriaceae</taxon>
        <taxon>Pedobacter</taxon>
    </lineage>
</organism>
<dbReference type="GO" id="GO:0016740">
    <property type="term" value="F:transferase activity"/>
    <property type="evidence" value="ECO:0007669"/>
    <property type="project" value="UniProtKB-KW"/>
</dbReference>
<evidence type="ECO:0000256" key="1">
    <source>
        <dbReference type="SAM" id="Phobius"/>
    </source>
</evidence>
<dbReference type="SUPFAM" id="SSF53448">
    <property type="entry name" value="Nucleotide-diphospho-sugar transferases"/>
    <property type="match status" value="1"/>
</dbReference>